<keyword evidence="5 6" id="KW-0472">Membrane</keyword>
<dbReference type="Pfam" id="PF09335">
    <property type="entry name" value="VTT_dom"/>
    <property type="match status" value="1"/>
</dbReference>
<evidence type="ECO:0000256" key="4">
    <source>
        <dbReference type="ARBA" id="ARBA00022989"/>
    </source>
</evidence>
<evidence type="ECO:0000256" key="2">
    <source>
        <dbReference type="ARBA" id="ARBA00022475"/>
    </source>
</evidence>
<sequence length="194" mass="20939">MKRMDWLALTIKEIIENHLSGSAVLLAIFSVLVNILISIAGVLPSFFITALNISYFGLETGLLLSIIGESLGAIVTFVLYRKGISAAKLDTISNNRYFLRLKQAKGNEWIFLLFVFRIVPFVPSGVVTAAAAFSNIPLTAFAVVSTVGKIPALLLEALIVVNVIEASKGTWILLGAAAVLGLGYAAVRYGRQRR</sequence>
<evidence type="ECO:0000259" key="7">
    <source>
        <dbReference type="Pfam" id="PF09335"/>
    </source>
</evidence>
<dbReference type="InterPro" id="IPR032816">
    <property type="entry name" value="VTT_dom"/>
</dbReference>
<comment type="similarity">
    <text evidence="6">Belongs to the TVP38/TMEM64 family.</text>
</comment>
<evidence type="ECO:0000256" key="5">
    <source>
        <dbReference type="ARBA" id="ARBA00023136"/>
    </source>
</evidence>
<keyword evidence="2 6" id="KW-1003">Cell membrane</keyword>
<gene>
    <name evidence="8" type="ORF">AAEO50_01810</name>
</gene>
<evidence type="ECO:0000256" key="3">
    <source>
        <dbReference type="ARBA" id="ARBA00022692"/>
    </source>
</evidence>
<comment type="subcellular location">
    <subcellularLocation>
        <location evidence="1 6">Cell membrane</location>
        <topology evidence="1 6">Multi-pass membrane protein</topology>
    </subcellularLocation>
</comment>
<feature type="transmembrane region" description="Helical" evidence="6">
    <location>
        <begin position="171"/>
        <end position="190"/>
    </location>
</feature>
<feature type="transmembrane region" description="Helical" evidence="6">
    <location>
        <begin position="60"/>
        <end position="80"/>
    </location>
</feature>
<dbReference type="EMBL" id="JBBYAF010000002">
    <property type="protein sequence ID" value="MEL3971000.1"/>
    <property type="molecule type" value="Genomic_DNA"/>
</dbReference>
<keyword evidence="9" id="KW-1185">Reference proteome</keyword>
<feature type="domain" description="VTT" evidence="7">
    <location>
        <begin position="43"/>
        <end position="160"/>
    </location>
</feature>
<proteinExistence type="inferred from homology"/>
<keyword evidence="3 6" id="KW-0812">Transmembrane</keyword>
<feature type="transmembrane region" description="Helical" evidence="6">
    <location>
        <begin position="109"/>
        <end position="133"/>
    </location>
</feature>
<dbReference type="RefSeq" id="WP_341979772.1">
    <property type="nucleotide sequence ID" value="NZ_JBBYAF010000002.1"/>
</dbReference>
<dbReference type="PANTHER" id="PTHR12677">
    <property type="entry name" value="GOLGI APPARATUS MEMBRANE PROTEIN TVP38-RELATED"/>
    <property type="match status" value="1"/>
</dbReference>
<evidence type="ECO:0000313" key="9">
    <source>
        <dbReference type="Proteomes" id="UP001389717"/>
    </source>
</evidence>
<reference evidence="8 9" key="1">
    <citation type="submission" date="2024-04" db="EMBL/GenBank/DDBJ databases">
        <title>Bacillus oryzaecorticis sp. nov., a moderately halophilic bacterium isolated from rice husks.</title>
        <authorList>
            <person name="Zhu H.-S."/>
        </authorList>
    </citation>
    <scope>NUCLEOTIDE SEQUENCE [LARGE SCALE GENOMIC DNA]</scope>
    <source>
        <strain evidence="8 9">ZC255</strain>
    </source>
</reference>
<evidence type="ECO:0000256" key="6">
    <source>
        <dbReference type="RuleBase" id="RU366058"/>
    </source>
</evidence>
<protein>
    <recommendedName>
        <fullName evidence="6">TVP38/TMEM64 family membrane protein</fullName>
    </recommendedName>
</protein>
<name>A0ABU9K6C9_9BACI</name>
<dbReference type="PANTHER" id="PTHR12677:SF55">
    <property type="entry name" value="UNDECAPRENYL PHOSPHATE TRANSPORTER SAOUHSC_00901-RELATED"/>
    <property type="match status" value="1"/>
</dbReference>
<organism evidence="8 9">
    <name type="scientific">Rossellomorea oryzaecorticis</name>
    <dbReference type="NCBI Taxonomy" id="1396505"/>
    <lineage>
        <taxon>Bacteria</taxon>
        <taxon>Bacillati</taxon>
        <taxon>Bacillota</taxon>
        <taxon>Bacilli</taxon>
        <taxon>Bacillales</taxon>
        <taxon>Bacillaceae</taxon>
        <taxon>Rossellomorea</taxon>
    </lineage>
</organism>
<dbReference type="Proteomes" id="UP001389717">
    <property type="component" value="Unassembled WGS sequence"/>
</dbReference>
<feature type="transmembrane region" description="Helical" evidence="6">
    <location>
        <begin position="21"/>
        <end position="48"/>
    </location>
</feature>
<feature type="transmembrane region" description="Helical" evidence="6">
    <location>
        <begin position="139"/>
        <end position="164"/>
    </location>
</feature>
<comment type="caution">
    <text evidence="8">The sequence shown here is derived from an EMBL/GenBank/DDBJ whole genome shotgun (WGS) entry which is preliminary data.</text>
</comment>
<dbReference type="InterPro" id="IPR015414">
    <property type="entry name" value="TMEM64"/>
</dbReference>
<accession>A0ABU9K6C9</accession>
<evidence type="ECO:0000256" key="1">
    <source>
        <dbReference type="ARBA" id="ARBA00004651"/>
    </source>
</evidence>
<evidence type="ECO:0000313" key="8">
    <source>
        <dbReference type="EMBL" id="MEL3971000.1"/>
    </source>
</evidence>
<keyword evidence="4 6" id="KW-1133">Transmembrane helix</keyword>